<dbReference type="SUPFAM" id="SSF55608">
    <property type="entry name" value="Homing endonucleases"/>
    <property type="match status" value="1"/>
</dbReference>
<dbReference type="InterPro" id="IPR027434">
    <property type="entry name" value="Homing_endonucl"/>
</dbReference>
<dbReference type="GO" id="GO:0005739">
    <property type="term" value="C:mitochondrion"/>
    <property type="evidence" value="ECO:0007669"/>
    <property type="project" value="UniProtKB-ARBA"/>
</dbReference>
<keyword evidence="4" id="KW-0496">Mitochondrion</keyword>
<dbReference type="GeneID" id="39697743"/>
<dbReference type="EMBL" id="MK547645">
    <property type="protein sequence ID" value="QBM31648.1"/>
    <property type="molecule type" value="Genomic_DNA"/>
</dbReference>
<name>A0A482EAM6_9PEZI</name>
<sequence length="105" mass="12867">MDVPVLIYINQLLKQLMNLKLIFQLTQHIRDEQLIKQLIEYFDCGFFVKHNNAYFREKFSDIENKIIPFFLKNPVKRVKFLDYKYWCQAAELIKNKAHLTEKWVR</sequence>
<gene>
    <name evidence="4" type="primary">orf105</name>
</gene>
<organism evidence="4">
    <name type="scientific">Arthrobotrys musiformis</name>
    <dbReference type="NCBI Taxonomy" id="47236"/>
    <lineage>
        <taxon>Eukaryota</taxon>
        <taxon>Fungi</taxon>
        <taxon>Dikarya</taxon>
        <taxon>Ascomycota</taxon>
        <taxon>Pezizomycotina</taxon>
        <taxon>Orbiliomycetes</taxon>
        <taxon>Orbiliales</taxon>
        <taxon>Orbiliaceae</taxon>
        <taxon>Arthrobotrys</taxon>
    </lineage>
</organism>
<dbReference type="EMBL" id="MK633967">
    <property type="protein sequence ID" value="QBM31572.1"/>
    <property type="molecule type" value="Genomic_DNA"/>
</dbReference>
<evidence type="ECO:0000313" key="4">
    <source>
        <dbReference type="EMBL" id="QBM31648.1"/>
    </source>
</evidence>
<dbReference type="GO" id="GO:0004519">
    <property type="term" value="F:endonuclease activity"/>
    <property type="evidence" value="ECO:0007669"/>
    <property type="project" value="InterPro"/>
</dbReference>
<reference evidence="2" key="3">
    <citation type="submission" date="2019-03" db="EMBL/GenBank/DDBJ databases">
        <authorList>
            <person name="Zhang Y.Q."/>
        </authorList>
    </citation>
    <scope>NUCLEOTIDE SEQUENCE</scope>
    <source>
        <strain evidence="2">YMF1.01900</strain>
        <strain evidence="3">YMF1.03753</strain>
    </source>
</reference>
<geneLocation type="mitochondrion" evidence="4"/>
<reference evidence="4" key="1">
    <citation type="journal article" date="2019" name="Mitochondrial DNA Part B Resour">
        <title>The complete mitochondrial genomes of the nematode-trapping fungus Arthrobotrys musiformis.</title>
        <authorList>
            <person name="Zhang Y.-Q."/>
            <person name="Yu Z.-F."/>
        </authorList>
    </citation>
    <scope>NUCLEOTIDE SEQUENCE</scope>
    <source>
        <strain evidence="4">YMF1.03721</strain>
    </source>
</reference>
<dbReference type="InterPro" id="IPR051289">
    <property type="entry name" value="LAGLIDADG_Endonuclease"/>
</dbReference>
<accession>A0A482EAM6</accession>
<dbReference type="EMBL" id="MK633966">
    <property type="protein sequence ID" value="QBM31498.1"/>
    <property type="molecule type" value="Genomic_DNA"/>
</dbReference>
<proteinExistence type="predicted"/>
<dbReference type="AlphaFoldDB" id="A0A482EAM6"/>
<feature type="domain" description="Homing endonuclease LAGLIDADG" evidence="1">
    <location>
        <begin position="14"/>
        <end position="89"/>
    </location>
</feature>
<dbReference type="Pfam" id="PF00961">
    <property type="entry name" value="LAGLIDADG_1"/>
    <property type="match status" value="1"/>
</dbReference>
<dbReference type="Gene3D" id="3.10.28.10">
    <property type="entry name" value="Homing endonucleases"/>
    <property type="match status" value="1"/>
</dbReference>
<dbReference type="PANTHER" id="PTHR36181">
    <property type="entry name" value="INTRON-ENCODED ENDONUCLEASE AI3-RELATED"/>
    <property type="match status" value="1"/>
</dbReference>
<evidence type="ECO:0000313" key="3">
    <source>
        <dbReference type="EMBL" id="QBM31572.1"/>
    </source>
</evidence>
<dbReference type="InterPro" id="IPR004860">
    <property type="entry name" value="LAGLIDADG_dom"/>
</dbReference>
<dbReference type="PANTHER" id="PTHR36181:SF4">
    <property type="entry name" value="LAGLIDADG ENDONUCLEASE"/>
    <property type="match status" value="1"/>
</dbReference>
<protein>
    <recommendedName>
        <fullName evidence="1">Homing endonuclease LAGLIDADG domain-containing protein</fullName>
    </recommendedName>
</protein>
<evidence type="ECO:0000313" key="2">
    <source>
        <dbReference type="EMBL" id="QBM31498.1"/>
    </source>
</evidence>
<dbReference type="RefSeq" id="YP_009574380.1">
    <property type="nucleotide sequence ID" value="NC_041444.1"/>
</dbReference>
<evidence type="ECO:0000259" key="1">
    <source>
        <dbReference type="Pfam" id="PF00961"/>
    </source>
</evidence>
<reference evidence="4" key="2">
    <citation type="submission" date="2019-02" db="EMBL/GenBank/DDBJ databases">
        <authorList>
            <person name="Zhang Y."/>
        </authorList>
    </citation>
    <scope>NUCLEOTIDE SEQUENCE</scope>
    <source>
        <strain evidence="4">YMF1.03721</strain>
    </source>
</reference>